<organism evidence="15">
    <name type="scientific">Kinyongia fischeri</name>
    <name type="common">Fischer's chameleon</name>
    <name type="synonym">Chamaeleo fischeri</name>
    <dbReference type="NCBI Taxonomy" id="414978"/>
    <lineage>
        <taxon>Eukaryota</taxon>
        <taxon>Metazoa</taxon>
        <taxon>Chordata</taxon>
        <taxon>Craniata</taxon>
        <taxon>Vertebrata</taxon>
        <taxon>Euteleostomi</taxon>
        <taxon>Lepidosauria</taxon>
        <taxon>Squamata</taxon>
        <taxon>Bifurcata</taxon>
        <taxon>Unidentata</taxon>
        <taxon>Episquamata</taxon>
        <taxon>Toxicofera</taxon>
        <taxon>Iguania</taxon>
        <taxon>Acrodonta</taxon>
        <taxon>Chamaeleonidae</taxon>
        <taxon>Kinyongia</taxon>
    </lineage>
</organism>
<keyword evidence="5 14" id="KW-0812">Transmembrane</keyword>
<dbReference type="CDD" id="cd00310">
    <property type="entry name" value="ATP-synt_Fo_a_6"/>
    <property type="match status" value="1"/>
</dbReference>
<dbReference type="PANTHER" id="PTHR11410:SF0">
    <property type="entry name" value="ATP SYNTHASE SUBUNIT A"/>
    <property type="match status" value="1"/>
</dbReference>
<dbReference type="GO" id="GO:0005743">
    <property type="term" value="C:mitochondrial inner membrane"/>
    <property type="evidence" value="ECO:0007669"/>
    <property type="project" value="UniProtKB-SubCell"/>
</dbReference>
<keyword evidence="4" id="KW-0138">CF(0)</keyword>
<feature type="transmembrane region" description="Helical" evidence="14">
    <location>
        <begin position="100"/>
        <end position="118"/>
    </location>
</feature>
<dbReference type="PANTHER" id="PTHR11410">
    <property type="entry name" value="ATP SYNTHASE SUBUNIT A"/>
    <property type="match status" value="1"/>
</dbReference>
<evidence type="ECO:0000256" key="11">
    <source>
        <dbReference type="ARBA" id="ARBA00024169"/>
    </source>
</evidence>
<accession>D6RS14</accession>
<reference evidence="15" key="1">
    <citation type="journal article" date="2010" name="BMC Evol. Biol.">
        <title>Mitochondrial genomes of acrodont lizards: timing of gene rearrangements and phylogenetic and biogeographic implications.</title>
        <authorList>
            <person name="Okajima Y."/>
            <person name="Kumazawa Y."/>
        </authorList>
    </citation>
    <scope>NUCLEOTIDE SEQUENCE</scope>
</reference>
<keyword evidence="3" id="KW-0813">Transport</keyword>
<evidence type="ECO:0000256" key="6">
    <source>
        <dbReference type="ARBA" id="ARBA00022781"/>
    </source>
</evidence>
<sequence>MMTSLFDQFIIPNFLGLNILPVTIFTALLLTPLNSNVYRTRASALITWLIKETLEHFMVDTHSATTPWGPTLATATVYLTTMNTLGLLPYTSTPTIQLSLSFALAVPLWLGTTILSVQKRPSDFLAHLLPEGAPTLLTPALIIIETISMLIQPFTLGIRLSANLTAGHMLIHLISTVMPTTNPATPLLTLITLTMFTLLELAVAMIQAYVFTLLLSLYLRNIPHDKPNTPMPHSKRKPMTNS</sequence>
<dbReference type="AlphaFoldDB" id="D6RS14"/>
<dbReference type="NCBIfam" id="TIGR01131">
    <property type="entry name" value="ATP_synt_6_or_A"/>
    <property type="match status" value="1"/>
</dbReference>
<keyword evidence="7 14" id="KW-1133">Transmembrane helix</keyword>
<comment type="similarity">
    <text evidence="2">Belongs to the ATPase A chain family.</text>
</comment>
<name>D6RS14_KINFI</name>
<evidence type="ECO:0000256" key="12">
    <source>
        <dbReference type="ARBA" id="ARBA00063051"/>
    </source>
</evidence>
<proteinExistence type="inferred from homology"/>
<dbReference type="InterPro" id="IPR023011">
    <property type="entry name" value="ATP_synth_F0_asu_AS"/>
</dbReference>
<dbReference type="InterPro" id="IPR035908">
    <property type="entry name" value="F0_ATP_A_sf"/>
</dbReference>
<dbReference type="GO" id="GO:0046933">
    <property type="term" value="F:proton-transporting ATP synthase activity, rotational mechanism"/>
    <property type="evidence" value="ECO:0007669"/>
    <property type="project" value="TreeGrafter"/>
</dbReference>
<dbReference type="InterPro" id="IPR000568">
    <property type="entry name" value="ATP_synth_F0_asu"/>
</dbReference>
<dbReference type="Gene3D" id="1.20.120.220">
    <property type="entry name" value="ATP synthase, F0 complex, subunit A"/>
    <property type="match status" value="1"/>
</dbReference>
<evidence type="ECO:0000313" key="15">
    <source>
        <dbReference type="EMBL" id="BAJ08104.1"/>
    </source>
</evidence>
<feature type="transmembrane region" description="Helical" evidence="14">
    <location>
        <begin position="187"/>
        <end position="219"/>
    </location>
</feature>
<protein>
    <recommendedName>
        <fullName evidence="13">ATP synthase subunit a</fullName>
    </recommendedName>
</protein>
<evidence type="ECO:0000256" key="1">
    <source>
        <dbReference type="ARBA" id="ARBA00004141"/>
    </source>
</evidence>
<dbReference type="SUPFAM" id="SSF81336">
    <property type="entry name" value="F1F0 ATP synthase subunit A"/>
    <property type="match status" value="1"/>
</dbReference>
<dbReference type="GO" id="GO:0045259">
    <property type="term" value="C:proton-transporting ATP synthase complex"/>
    <property type="evidence" value="ECO:0007669"/>
    <property type="project" value="UniProtKB-KW"/>
</dbReference>
<dbReference type="EMBL" id="AB474917">
    <property type="protein sequence ID" value="BAJ08104.1"/>
    <property type="molecule type" value="Genomic_DNA"/>
</dbReference>
<keyword evidence="15" id="KW-0496">Mitochondrion</keyword>
<keyword evidence="10" id="KW-0066">ATP synthesis</keyword>
<evidence type="ECO:0000256" key="10">
    <source>
        <dbReference type="ARBA" id="ARBA00023310"/>
    </source>
</evidence>
<evidence type="ECO:0000256" key="8">
    <source>
        <dbReference type="ARBA" id="ARBA00023065"/>
    </source>
</evidence>
<feature type="transmembrane region" description="Helical" evidence="14">
    <location>
        <begin position="68"/>
        <end position="88"/>
    </location>
</feature>
<comment type="catalytic activity">
    <reaction evidence="11">
        <text>H(+)(in) = H(+)(out)</text>
        <dbReference type="Rhea" id="RHEA:34979"/>
        <dbReference type="ChEBI" id="CHEBI:15378"/>
    </reaction>
</comment>
<geneLocation type="mitochondrion" evidence="15"/>
<evidence type="ECO:0000256" key="4">
    <source>
        <dbReference type="ARBA" id="ARBA00022547"/>
    </source>
</evidence>
<dbReference type="PRINTS" id="PR00123">
    <property type="entry name" value="ATPASEA"/>
</dbReference>
<evidence type="ECO:0000256" key="3">
    <source>
        <dbReference type="ARBA" id="ARBA00022448"/>
    </source>
</evidence>
<evidence type="ECO:0000256" key="14">
    <source>
        <dbReference type="SAM" id="Phobius"/>
    </source>
</evidence>
<gene>
    <name evidence="15" type="primary">ATPase 6</name>
</gene>
<keyword evidence="9 14" id="KW-0472">Membrane</keyword>
<keyword evidence="8" id="KW-0406">Ion transport</keyword>
<evidence type="ECO:0000256" key="13">
    <source>
        <dbReference type="RuleBase" id="RU004450"/>
    </source>
</evidence>
<dbReference type="Pfam" id="PF00119">
    <property type="entry name" value="ATP-synt_A"/>
    <property type="match status" value="1"/>
</dbReference>
<comment type="subunit">
    <text evidence="12">Component of the ATP synthase complex composed at least of ATP5F1A/subunit alpha, ATP5F1B/subunit beta, ATP5MC1/subunit c (homooctomer), MT-ATP6/subunit a, MT-ATP8/subunit 8, ATP5ME/subunit e, ATP5MF/subunit f, ATP5MG/subunit g, ATP5MK/subunit k, ATP5MJ/subunit j, ATP5F1C/subunit gamma, ATP5F1D/subunit delta, ATP5F1E/subunit epsilon, ATP5PF/subunit F6, ATP5PB/subunit b, ATP5PD/subunit d, ATP5PO/subunit OSCP. ATP synthase complex consists of a soluble F(1) head domain (subunits alpha(3) and beta(3)) - the catalytic core - and a membrane F(0) domain - the membrane proton channel (subunits c, a, 8, e, f, g, k and j). These two domains are linked by a central stalk (subunits gamma, delta, and epsilon) rotating inside the F1 region and a stationary peripheral stalk (subunits F6, b, d, and OSCP). Interacts with DNAJC30; interaction is direct.</text>
</comment>
<keyword evidence="6" id="KW-0375">Hydrogen ion transport</keyword>
<evidence type="ECO:0000256" key="9">
    <source>
        <dbReference type="ARBA" id="ARBA00023136"/>
    </source>
</evidence>
<feature type="transmembrane region" description="Helical" evidence="14">
    <location>
        <begin position="9"/>
        <end position="30"/>
    </location>
</feature>
<evidence type="ECO:0000256" key="5">
    <source>
        <dbReference type="ARBA" id="ARBA00022692"/>
    </source>
</evidence>
<evidence type="ECO:0000256" key="2">
    <source>
        <dbReference type="ARBA" id="ARBA00006810"/>
    </source>
</evidence>
<dbReference type="PROSITE" id="PS00449">
    <property type="entry name" value="ATPASE_A"/>
    <property type="match status" value="1"/>
</dbReference>
<comment type="subcellular location">
    <subcellularLocation>
        <location evidence="1">Membrane</location>
        <topology evidence="1">Multi-pass membrane protein</topology>
    </subcellularLocation>
    <subcellularLocation>
        <location evidence="13">Mitochondrion inner membrane</location>
        <topology evidence="13">Multi-pass membrane protein</topology>
    </subcellularLocation>
</comment>
<evidence type="ECO:0000256" key="7">
    <source>
        <dbReference type="ARBA" id="ARBA00022989"/>
    </source>
</evidence>
<dbReference type="InterPro" id="IPR045083">
    <property type="entry name" value="ATP_synth_F0_asu_bact/mt"/>
</dbReference>